<protein>
    <submittedName>
        <fullName evidence="2">Uncharacterized protein</fullName>
    </submittedName>
</protein>
<proteinExistence type="predicted"/>
<gene>
    <name evidence="2" type="ORF">AVDCRST_MAG05-806</name>
</gene>
<feature type="transmembrane region" description="Helical" evidence="1">
    <location>
        <begin position="131"/>
        <end position="153"/>
    </location>
</feature>
<keyword evidence="1" id="KW-0472">Membrane</keyword>
<evidence type="ECO:0000313" key="2">
    <source>
        <dbReference type="EMBL" id="CAA9474371.1"/>
    </source>
</evidence>
<name>A0A6J4RJN2_9ACTN</name>
<accession>A0A6J4RJN2</accession>
<dbReference type="AlphaFoldDB" id="A0A6J4RJN2"/>
<sequence>MSLATRLRHTVGIMSPFIYAAGLVLVMIGDIILVSFVERIIGFYDRDGDPLKLITLNYNGDVIGAVATLVIGGLVFGLLASAFVRLEGLRRPTFQDHLRHCAALYVILGALVALLLVTYENQAAHGVSLGYGVAVVTPFVAGYAIVIDGLVLWRRRYVQVSSGNIT</sequence>
<keyword evidence="1" id="KW-0812">Transmembrane</keyword>
<feature type="transmembrane region" description="Helical" evidence="1">
    <location>
        <begin position="62"/>
        <end position="86"/>
    </location>
</feature>
<feature type="transmembrane region" description="Helical" evidence="1">
    <location>
        <begin position="98"/>
        <end position="119"/>
    </location>
</feature>
<evidence type="ECO:0000256" key="1">
    <source>
        <dbReference type="SAM" id="Phobius"/>
    </source>
</evidence>
<reference evidence="2" key="1">
    <citation type="submission" date="2020-02" db="EMBL/GenBank/DDBJ databases">
        <authorList>
            <person name="Meier V. D."/>
        </authorList>
    </citation>
    <scope>NUCLEOTIDE SEQUENCE</scope>
    <source>
        <strain evidence="2">AVDCRST_MAG05</strain>
    </source>
</reference>
<dbReference type="EMBL" id="CADCVM010000094">
    <property type="protein sequence ID" value="CAA9474371.1"/>
    <property type="molecule type" value="Genomic_DNA"/>
</dbReference>
<feature type="transmembrane region" description="Helical" evidence="1">
    <location>
        <begin position="16"/>
        <end position="42"/>
    </location>
</feature>
<organism evidence="2">
    <name type="scientific">uncultured Rubrobacteraceae bacterium</name>
    <dbReference type="NCBI Taxonomy" id="349277"/>
    <lineage>
        <taxon>Bacteria</taxon>
        <taxon>Bacillati</taxon>
        <taxon>Actinomycetota</taxon>
        <taxon>Rubrobacteria</taxon>
        <taxon>Rubrobacterales</taxon>
        <taxon>Rubrobacteraceae</taxon>
        <taxon>environmental samples</taxon>
    </lineage>
</organism>
<keyword evidence="1" id="KW-1133">Transmembrane helix</keyword>